<feature type="transmembrane region" description="Helical" evidence="7">
    <location>
        <begin position="50"/>
        <end position="73"/>
    </location>
</feature>
<dbReference type="GO" id="GO:0008610">
    <property type="term" value="P:lipid biosynthetic process"/>
    <property type="evidence" value="ECO:0007669"/>
    <property type="project" value="InterPro"/>
</dbReference>
<comment type="caution">
    <text evidence="9">The sequence shown here is derived from an EMBL/GenBank/DDBJ whole genome shotgun (WGS) entry which is preliminary data.</text>
</comment>
<protein>
    <submittedName>
        <fullName evidence="9">Sterol desaturase family protein</fullName>
    </submittedName>
</protein>
<comment type="subcellular location">
    <subcellularLocation>
        <location evidence="1">Endomembrane system</location>
        <topology evidence="1">Multi-pass membrane protein</topology>
    </subcellularLocation>
</comment>
<dbReference type="GO" id="GO:0012505">
    <property type="term" value="C:endomembrane system"/>
    <property type="evidence" value="ECO:0007669"/>
    <property type="project" value="UniProtKB-SubCell"/>
</dbReference>
<dbReference type="EMBL" id="JALIDZ010000001">
    <property type="protein sequence ID" value="MCT8970700.1"/>
    <property type="molecule type" value="Genomic_DNA"/>
</dbReference>
<dbReference type="RefSeq" id="WP_261614262.1">
    <property type="nucleotide sequence ID" value="NZ_JALIDZ010000001.1"/>
</dbReference>
<keyword evidence="2 7" id="KW-0812">Transmembrane</keyword>
<feature type="transmembrane region" description="Helical" evidence="7">
    <location>
        <begin position="79"/>
        <end position="103"/>
    </location>
</feature>
<evidence type="ECO:0000256" key="4">
    <source>
        <dbReference type="ARBA" id="ARBA00023002"/>
    </source>
</evidence>
<evidence type="ECO:0000313" key="10">
    <source>
        <dbReference type="Proteomes" id="UP001320898"/>
    </source>
</evidence>
<evidence type="ECO:0000256" key="5">
    <source>
        <dbReference type="ARBA" id="ARBA00023098"/>
    </source>
</evidence>
<dbReference type="GO" id="GO:0005506">
    <property type="term" value="F:iron ion binding"/>
    <property type="evidence" value="ECO:0007669"/>
    <property type="project" value="InterPro"/>
</dbReference>
<reference evidence="9 10" key="1">
    <citation type="submission" date="2022-04" db="EMBL/GenBank/DDBJ databases">
        <authorList>
            <person name="Ye Y.-Q."/>
            <person name="Du Z.-J."/>
        </authorList>
    </citation>
    <scope>NUCLEOTIDE SEQUENCE [LARGE SCALE GENOMIC DNA]</scope>
    <source>
        <strain evidence="9 10">A6E488</strain>
    </source>
</reference>
<feature type="transmembrane region" description="Helical" evidence="7">
    <location>
        <begin position="12"/>
        <end position="29"/>
    </location>
</feature>
<evidence type="ECO:0000256" key="3">
    <source>
        <dbReference type="ARBA" id="ARBA00022989"/>
    </source>
</evidence>
<keyword evidence="6 7" id="KW-0472">Membrane</keyword>
<dbReference type="InterPro" id="IPR006694">
    <property type="entry name" value="Fatty_acid_hydroxylase"/>
</dbReference>
<evidence type="ECO:0000256" key="7">
    <source>
        <dbReference type="SAM" id="Phobius"/>
    </source>
</evidence>
<dbReference type="PANTHER" id="PTHR21624">
    <property type="entry name" value="STEROL DESATURASE-RELATED PROTEIN"/>
    <property type="match status" value="1"/>
</dbReference>
<evidence type="ECO:0000256" key="1">
    <source>
        <dbReference type="ARBA" id="ARBA00004127"/>
    </source>
</evidence>
<name>A0AAW5QWN2_9HYPH</name>
<dbReference type="InterPro" id="IPR051689">
    <property type="entry name" value="Sterol_desaturase/TMEM195"/>
</dbReference>
<feature type="domain" description="Fatty acid hydroxylase" evidence="8">
    <location>
        <begin position="93"/>
        <end position="229"/>
    </location>
</feature>
<feature type="transmembrane region" description="Helical" evidence="7">
    <location>
        <begin position="146"/>
        <end position="166"/>
    </location>
</feature>
<dbReference type="GO" id="GO:0006643">
    <property type="term" value="P:membrane lipid metabolic process"/>
    <property type="evidence" value="ECO:0007669"/>
    <property type="project" value="TreeGrafter"/>
</dbReference>
<keyword evidence="10" id="KW-1185">Reference proteome</keyword>
<evidence type="ECO:0000256" key="6">
    <source>
        <dbReference type="ARBA" id="ARBA00023136"/>
    </source>
</evidence>
<keyword evidence="3 7" id="KW-1133">Transmembrane helix</keyword>
<dbReference type="Proteomes" id="UP001320898">
    <property type="component" value="Unassembled WGS sequence"/>
</dbReference>
<evidence type="ECO:0000313" key="9">
    <source>
        <dbReference type="EMBL" id="MCT8970700.1"/>
    </source>
</evidence>
<dbReference type="Pfam" id="PF04116">
    <property type="entry name" value="FA_hydroxylase"/>
    <property type="match status" value="1"/>
</dbReference>
<evidence type="ECO:0000256" key="2">
    <source>
        <dbReference type="ARBA" id="ARBA00022692"/>
    </source>
</evidence>
<dbReference type="GO" id="GO:0050479">
    <property type="term" value="F:glyceryl-ether monooxygenase activity"/>
    <property type="evidence" value="ECO:0007669"/>
    <property type="project" value="TreeGrafter"/>
</dbReference>
<dbReference type="PANTHER" id="PTHR21624:SF1">
    <property type="entry name" value="ALKYLGLYCEROL MONOOXYGENASE"/>
    <property type="match status" value="1"/>
</dbReference>
<keyword evidence="4" id="KW-0560">Oxidoreductase</keyword>
<keyword evidence="5" id="KW-0443">Lipid metabolism</keyword>
<gene>
    <name evidence="9" type="ORF">MUB46_02395</name>
</gene>
<dbReference type="AlphaFoldDB" id="A0AAW5QWN2"/>
<proteinExistence type="predicted"/>
<dbReference type="GO" id="GO:0016020">
    <property type="term" value="C:membrane"/>
    <property type="evidence" value="ECO:0007669"/>
    <property type="project" value="GOC"/>
</dbReference>
<evidence type="ECO:0000259" key="8">
    <source>
        <dbReference type="Pfam" id="PF04116"/>
    </source>
</evidence>
<sequence length="287" mass="32074">MDFVDTIGEGALRLTVFAGVFLIMALAEISAPRRDLGFGRGRRWITNMAIVLIDTLAVRLLFPLAAVGVALWADANGIGLFHMLALPGWVAGLLAFLALDLAIWAQHLAVHKIPILWRIHRVHHADVDFDVTTALRFHPFEIVLSMVWKMVVVVALGAPPLSVFLFEVVLNGMAMFNHANFNIPARLDRILRAVVVTPDMHRVHHSTDIAETDSNYGFNLSIWDRLFRTYVPQPALGHEGMTIGLDDYRTDEPTRLGWSLLLPFGPQNRVRRHLEERKAAADEAGSQ</sequence>
<accession>A0AAW5QWN2</accession>
<organism evidence="9 10">
    <name type="scientific">Microbaculum marinisediminis</name>
    <dbReference type="NCBI Taxonomy" id="2931392"/>
    <lineage>
        <taxon>Bacteria</taxon>
        <taxon>Pseudomonadati</taxon>
        <taxon>Pseudomonadota</taxon>
        <taxon>Alphaproteobacteria</taxon>
        <taxon>Hyphomicrobiales</taxon>
        <taxon>Tepidamorphaceae</taxon>
        <taxon>Microbaculum</taxon>
    </lineage>
</organism>